<dbReference type="Proteomes" id="UP000008311">
    <property type="component" value="Unassembled WGS sequence"/>
</dbReference>
<dbReference type="InParanoid" id="B9SIS3"/>
<protein>
    <submittedName>
        <fullName evidence="2">Uncharacterized protein</fullName>
    </submittedName>
</protein>
<organism evidence="2 3">
    <name type="scientific">Ricinus communis</name>
    <name type="common">Castor bean</name>
    <dbReference type="NCBI Taxonomy" id="3988"/>
    <lineage>
        <taxon>Eukaryota</taxon>
        <taxon>Viridiplantae</taxon>
        <taxon>Streptophyta</taxon>
        <taxon>Embryophyta</taxon>
        <taxon>Tracheophyta</taxon>
        <taxon>Spermatophyta</taxon>
        <taxon>Magnoliopsida</taxon>
        <taxon>eudicotyledons</taxon>
        <taxon>Gunneridae</taxon>
        <taxon>Pentapetalae</taxon>
        <taxon>rosids</taxon>
        <taxon>fabids</taxon>
        <taxon>Malpighiales</taxon>
        <taxon>Euphorbiaceae</taxon>
        <taxon>Acalyphoideae</taxon>
        <taxon>Acalypheae</taxon>
        <taxon>Ricinus</taxon>
    </lineage>
</organism>
<sequence>MCLRASSRIRWWGNWGITIGSASGARIRGISIGGGIDGASLAGRTSTEVAGTSNTACSTPGLGAFMKGCSSPAPDGASWNWKKGMSPRQKGMPLS</sequence>
<evidence type="ECO:0000313" key="3">
    <source>
        <dbReference type="Proteomes" id="UP000008311"/>
    </source>
</evidence>
<keyword evidence="3" id="KW-1185">Reference proteome</keyword>
<proteinExistence type="predicted"/>
<evidence type="ECO:0000256" key="1">
    <source>
        <dbReference type="SAM" id="MobiDB-lite"/>
    </source>
</evidence>
<name>B9SIS3_RICCO</name>
<feature type="region of interest" description="Disordered" evidence="1">
    <location>
        <begin position="76"/>
        <end position="95"/>
    </location>
</feature>
<dbReference type="EMBL" id="EQ973976">
    <property type="protein sequence ID" value="EEF36496.1"/>
    <property type="molecule type" value="Genomic_DNA"/>
</dbReference>
<evidence type="ECO:0000313" key="2">
    <source>
        <dbReference type="EMBL" id="EEF36496.1"/>
    </source>
</evidence>
<dbReference type="AlphaFoldDB" id="B9SIS3"/>
<reference evidence="3" key="1">
    <citation type="journal article" date="2010" name="Nat. Biotechnol.">
        <title>Draft genome sequence of the oilseed species Ricinus communis.</title>
        <authorList>
            <person name="Chan A.P."/>
            <person name="Crabtree J."/>
            <person name="Zhao Q."/>
            <person name="Lorenzi H."/>
            <person name="Orvis J."/>
            <person name="Puiu D."/>
            <person name="Melake-Berhan A."/>
            <person name="Jones K.M."/>
            <person name="Redman J."/>
            <person name="Chen G."/>
            <person name="Cahoon E.B."/>
            <person name="Gedil M."/>
            <person name="Stanke M."/>
            <person name="Haas B.J."/>
            <person name="Wortman J.R."/>
            <person name="Fraser-Liggett C.M."/>
            <person name="Ravel J."/>
            <person name="Rabinowicz P.D."/>
        </authorList>
    </citation>
    <scope>NUCLEOTIDE SEQUENCE [LARGE SCALE GENOMIC DNA]</scope>
    <source>
        <strain evidence="3">cv. Hale</strain>
    </source>
</reference>
<accession>B9SIS3</accession>
<gene>
    <name evidence="2" type="ORF">RCOM_0540590</name>
</gene>